<feature type="domain" description="HTH lysR-type" evidence="6">
    <location>
        <begin position="1"/>
        <end position="58"/>
    </location>
</feature>
<evidence type="ECO:0000256" key="3">
    <source>
        <dbReference type="ARBA" id="ARBA00023125"/>
    </source>
</evidence>
<keyword evidence="3" id="KW-0238">DNA-binding</keyword>
<accession>A0ABW2SJD9</accession>
<keyword evidence="2" id="KW-0805">Transcription regulation</keyword>
<dbReference type="PRINTS" id="PR00039">
    <property type="entry name" value="HTHLYSR"/>
</dbReference>
<dbReference type="Pfam" id="PF03466">
    <property type="entry name" value="LysR_substrate"/>
    <property type="match status" value="1"/>
</dbReference>
<dbReference type="CDD" id="cd05466">
    <property type="entry name" value="PBP2_LTTR_substrate"/>
    <property type="match status" value="1"/>
</dbReference>
<dbReference type="InterPro" id="IPR005119">
    <property type="entry name" value="LysR_subst-bd"/>
</dbReference>
<dbReference type="InterPro" id="IPR036388">
    <property type="entry name" value="WH-like_DNA-bd_sf"/>
</dbReference>
<dbReference type="PANTHER" id="PTHR30346:SF28">
    <property type="entry name" value="HTH-TYPE TRANSCRIPTIONAL REGULATOR CYNR"/>
    <property type="match status" value="1"/>
</dbReference>
<dbReference type="PANTHER" id="PTHR30346">
    <property type="entry name" value="TRANSCRIPTIONAL DUAL REGULATOR HCAR-RELATED"/>
    <property type="match status" value="1"/>
</dbReference>
<dbReference type="RefSeq" id="WP_380971572.1">
    <property type="nucleotide sequence ID" value="NZ_JBHTEF010000001.1"/>
</dbReference>
<dbReference type="Gene3D" id="1.10.10.10">
    <property type="entry name" value="Winged helix-like DNA-binding domain superfamily/Winged helix DNA-binding domain"/>
    <property type="match status" value="1"/>
</dbReference>
<evidence type="ECO:0000256" key="5">
    <source>
        <dbReference type="SAM" id="MobiDB-lite"/>
    </source>
</evidence>
<evidence type="ECO:0000313" key="7">
    <source>
        <dbReference type="EMBL" id="MFC7579964.1"/>
    </source>
</evidence>
<protein>
    <submittedName>
        <fullName evidence="7">LysR family transcriptional regulator</fullName>
    </submittedName>
</protein>
<comment type="caution">
    <text evidence="7">The sequence shown here is derived from an EMBL/GenBank/DDBJ whole genome shotgun (WGS) entry which is preliminary data.</text>
</comment>
<reference evidence="8" key="1">
    <citation type="journal article" date="2019" name="Int. J. Syst. Evol. Microbiol.">
        <title>The Global Catalogue of Microorganisms (GCM) 10K type strain sequencing project: providing services to taxonomists for standard genome sequencing and annotation.</title>
        <authorList>
            <consortium name="The Broad Institute Genomics Platform"/>
            <consortium name="The Broad Institute Genome Sequencing Center for Infectious Disease"/>
            <person name="Wu L."/>
            <person name="Ma J."/>
        </authorList>
    </citation>
    <scope>NUCLEOTIDE SEQUENCE [LARGE SCALE GENOMIC DNA]</scope>
    <source>
        <strain evidence="8">CCUG 56698</strain>
    </source>
</reference>
<proteinExistence type="inferred from homology"/>
<feature type="region of interest" description="Disordered" evidence="5">
    <location>
        <begin position="295"/>
        <end position="314"/>
    </location>
</feature>
<dbReference type="Gene3D" id="3.40.190.10">
    <property type="entry name" value="Periplasmic binding protein-like II"/>
    <property type="match status" value="2"/>
</dbReference>
<dbReference type="SUPFAM" id="SSF46785">
    <property type="entry name" value="Winged helix' DNA-binding domain"/>
    <property type="match status" value="1"/>
</dbReference>
<dbReference type="SUPFAM" id="SSF53850">
    <property type="entry name" value="Periplasmic binding protein-like II"/>
    <property type="match status" value="1"/>
</dbReference>
<dbReference type="InterPro" id="IPR036390">
    <property type="entry name" value="WH_DNA-bd_sf"/>
</dbReference>
<dbReference type="Proteomes" id="UP001596527">
    <property type="component" value="Unassembled WGS sequence"/>
</dbReference>
<dbReference type="InterPro" id="IPR000847">
    <property type="entry name" value="LysR_HTH_N"/>
</dbReference>
<sequence length="314" mass="33679">MDTRLLEYFVSVATEEGVLRAADELSTAQSTVSSGIHRLERELGTALFAKVGRRLQLTEAGEQLLPTARRILDGVSAMGAYGLAEGQGLRGRVRLGIFPGMESDCGLPEALAGFAVDNPGVEVRTYAPMRGSTGAAQDVRRGRLDVAFCALPDDLLHVESIELADFPYRAFLPSGHRLAGVKAVDLRDLSAERWVDVLPGYGNRKQLDAFLQNQGIPRRVTTEVATLPSVASYVAVGLGIAVIPDVVARGGCLVRAVEQDLPPWTVSLVVREGGMEQPQVRSLVERLTSGLWRPRLAGVDSPPPNTPFSSSGLL</sequence>
<keyword evidence="4" id="KW-0804">Transcription</keyword>
<dbReference type="Pfam" id="PF00126">
    <property type="entry name" value="HTH_1"/>
    <property type="match status" value="1"/>
</dbReference>
<organism evidence="7 8">
    <name type="scientific">Schaalia naturae</name>
    <dbReference type="NCBI Taxonomy" id="635203"/>
    <lineage>
        <taxon>Bacteria</taxon>
        <taxon>Bacillati</taxon>
        <taxon>Actinomycetota</taxon>
        <taxon>Actinomycetes</taxon>
        <taxon>Actinomycetales</taxon>
        <taxon>Actinomycetaceae</taxon>
        <taxon>Schaalia</taxon>
    </lineage>
</organism>
<dbReference type="EMBL" id="JBHTEF010000001">
    <property type="protein sequence ID" value="MFC7579964.1"/>
    <property type="molecule type" value="Genomic_DNA"/>
</dbReference>
<name>A0ABW2SJD9_9ACTO</name>
<evidence type="ECO:0000259" key="6">
    <source>
        <dbReference type="PROSITE" id="PS50931"/>
    </source>
</evidence>
<evidence type="ECO:0000256" key="1">
    <source>
        <dbReference type="ARBA" id="ARBA00009437"/>
    </source>
</evidence>
<dbReference type="PROSITE" id="PS50931">
    <property type="entry name" value="HTH_LYSR"/>
    <property type="match status" value="1"/>
</dbReference>
<gene>
    <name evidence="7" type="ORF">ACFQWG_01820</name>
</gene>
<comment type="similarity">
    <text evidence="1">Belongs to the LysR transcriptional regulatory family.</text>
</comment>
<keyword evidence="8" id="KW-1185">Reference proteome</keyword>
<evidence type="ECO:0000256" key="2">
    <source>
        <dbReference type="ARBA" id="ARBA00023015"/>
    </source>
</evidence>
<evidence type="ECO:0000313" key="8">
    <source>
        <dbReference type="Proteomes" id="UP001596527"/>
    </source>
</evidence>
<evidence type="ECO:0000256" key="4">
    <source>
        <dbReference type="ARBA" id="ARBA00023163"/>
    </source>
</evidence>